<dbReference type="InterPro" id="IPR003889">
    <property type="entry name" value="FYrich_C"/>
</dbReference>
<dbReference type="InterPro" id="IPR001965">
    <property type="entry name" value="Znf_PHD"/>
</dbReference>
<evidence type="ECO:0000256" key="5">
    <source>
        <dbReference type="ARBA" id="ARBA00022691"/>
    </source>
</evidence>
<proteinExistence type="predicted"/>
<dbReference type="Proteomes" id="UP000663864">
    <property type="component" value="Unassembled WGS sequence"/>
</dbReference>
<dbReference type="FunFam" id="3.30.40.10:FF:000002">
    <property type="entry name" value="Histone-lysine N-methyltransferase"/>
    <property type="match status" value="1"/>
</dbReference>
<keyword evidence="9" id="KW-0862">Zinc</keyword>
<evidence type="ECO:0000313" key="20">
    <source>
        <dbReference type="Proteomes" id="UP000663836"/>
    </source>
</evidence>
<gene>
    <name evidence="19" type="ORF">JBS370_LOCUS9829</name>
    <name evidence="18" type="ORF">ZHD862_LOCUS11037</name>
</gene>
<evidence type="ECO:0000256" key="1">
    <source>
        <dbReference type="ARBA" id="ARBA00004123"/>
    </source>
</evidence>
<dbReference type="SMART" id="SM00317">
    <property type="entry name" value="SET"/>
    <property type="match status" value="1"/>
</dbReference>
<evidence type="ECO:0000313" key="19">
    <source>
        <dbReference type="EMBL" id="CAF3706130.1"/>
    </source>
</evidence>
<keyword evidence="10" id="KW-0156">Chromatin regulator</keyword>
<evidence type="ECO:0000256" key="2">
    <source>
        <dbReference type="ARBA" id="ARBA00022553"/>
    </source>
</evidence>
<dbReference type="PANTHER" id="PTHR45888">
    <property type="entry name" value="HL01030P-RELATED"/>
    <property type="match status" value="1"/>
</dbReference>
<keyword evidence="5" id="KW-0949">S-adenosyl-L-methionine</keyword>
<keyword evidence="13" id="KW-0539">Nucleus</keyword>
<dbReference type="PROSITE" id="PS50868">
    <property type="entry name" value="POST_SET"/>
    <property type="match status" value="1"/>
</dbReference>
<keyword evidence="7" id="KW-0677">Repeat</keyword>
<dbReference type="Pfam" id="PF05964">
    <property type="entry name" value="FYRN"/>
    <property type="match status" value="1"/>
</dbReference>
<evidence type="ECO:0000259" key="16">
    <source>
        <dbReference type="PROSITE" id="PS50868"/>
    </source>
</evidence>
<dbReference type="InterPro" id="IPR003616">
    <property type="entry name" value="Post-SET_dom"/>
</dbReference>
<dbReference type="Proteomes" id="UP000663836">
    <property type="component" value="Unassembled WGS sequence"/>
</dbReference>
<dbReference type="Pfam" id="PF13832">
    <property type="entry name" value="zf-HC5HC2H_2"/>
    <property type="match status" value="1"/>
</dbReference>
<dbReference type="GO" id="GO:0003713">
    <property type="term" value="F:transcription coactivator activity"/>
    <property type="evidence" value="ECO:0007669"/>
    <property type="project" value="TreeGrafter"/>
</dbReference>
<feature type="region of interest" description="Disordered" evidence="14">
    <location>
        <begin position="343"/>
        <end position="378"/>
    </location>
</feature>
<dbReference type="SMART" id="SM00508">
    <property type="entry name" value="PostSET"/>
    <property type="match status" value="1"/>
</dbReference>
<keyword evidence="3" id="KW-0489">Methyltransferase</keyword>
<dbReference type="SMART" id="SM00249">
    <property type="entry name" value="PHD"/>
    <property type="match status" value="1"/>
</dbReference>
<dbReference type="PROSITE" id="PS50280">
    <property type="entry name" value="SET"/>
    <property type="match status" value="1"/>
</dbReference>
<evidence type="ECO:0000256" key="7">
    <source>
        <dbReference type="ARBA" id="ARBA00022737"/>
    </source>
</evidence>
<dbReference type="InterPro" id="IPR034732">
    <property type="entry name" value="EPHD"/>
</dbReference>
<feature type="domain" description="SET" evidence="15">
    <location>
        <begin position="1200"/>
        <end position="1316"/>
    </location>
</feature>
<evidence type="ECO:0000256" key="13">
    <source>
        <dbReference type="ARBA" id="ARBA00023242"/>
    </source>
</evidence>
<dbReference type="GO" id="GO:0032259">
    <property type="term" value="P:methylation"/>
    <property type="evidence" value="ECO:0007669"/>
    <property type="project" value="UniProtKB-KW"/>
</dbReference>
<dbReference type="GO" id="GO:0044666">
    <property type="term" value="C:MLL3/4 complex"/>
    <property type="evidence" value="ECO:0007669"/>
    <property type="project" value="TreeGrafter"/>
</dbReference>
<dbReference type="InterPro" id="IPR001214">
    <property type="entry name" value="SET_dom"/>
</dbReference>
<dbReference type="FunFam" id="2.170.270.10:FF:000003">
    <property type="entry name" value="Histone-lysine N-methyltransferase"/>
    <property type="match status" value="1"/>
</dbReference>
<dbReference type="PROSITE" id="PS51542">
    <property type="entry name" value="FYRN"/>
    <property type="match status" value="1"/>
</dbReference>
<dbReference type="Gene3D" id="3.30.40.10">
    <property type="entry name" value="Zinc/RING finger domain, C3HC4 (zinc finger)"/>
    <property type="match status" value="1"/>
</dbReference>
<evidence type="ECO:0000256" key="10">
    <source>
        <dbReference type="ARBA" id="ARBA00022853"/>
    </source>
</evidence>
<evidence type="ECO:0000256" key="14">
    <source>
        <dbReference type="SAM" id="MobiDB-lite"/>
    </source>
</evidence>
<accession>A0A818VGS0</accession>
<dbReference type="PANTHER" id="PTHR45888:SF6">
    <property type="entry name" value="HL01030P-RELATED"/>
    <property type="match status" value="1"/>
</dbReference>
<keyword evidence="4" id="KW-0808">Transferase</keyword>
<evidence type="ECO:0000259" key="17">
    <source>
        <dbReference type="PROSITE" id="PS51805"/>
    </source>
</evidence>
<dbReference type="SUPFAM" id="SSF82199">
    <property type="entry name" value="SET domain"/>
    <property type="match status" value="1"/>
</dbReference>
<dbReference type="GO" id="GO:0045944">
    <property type="term" value="P:positive regulation of transcription by RNA polymerase II"/>
    <property type="evidence" value="ECO:0007669"/>
    <property type="project" value="TreeGrafter"/>
</dbReference>
<evidence type="ECO:0000256" key="12">
    <source>
        <dbReference type="ARBA" id="ARBA00023163"/>
    </source>
</evidence>
<dbReference type="EMBL" id="CAJNOT010000407">
    <property type="protein sequence ID" value="CAF0971733.1"/>
    <property type="molecule type" value="Genomic_DNA"/>
</dbReference>
<dbReference type="Gene3D" id="3.30.160.360">
    <property type="match status" value="1"/>
</dbReference>
<feature type="domain" description="PHD-type" evidence="17">
    <location>
        <begin position="822"/>
        <end position="930"/>
    </location>
</feature>
<dbReference type="InterPro" id="IPR003888">
    <property type="entry name" value="FYrich_N"/>
</dbReference>
<evidence type="ECO:0008006" key="21">
    <source>
        <dbReference type="Google" id="ProtNLM"/>
    </source>
</evidence>
<comment type="caution">
    <text evidence="19">The sequence shown here is derived from an EMBL/GenBank/DDBJ whole genome shotgun (WGS) entry which is preliminary data.</text>
</comment>
<dbReference type="SMART" id="SM00542">
    <property type="entry name" value="FYRC"/>
    <property type="match status" value="1"/>
</dbReference>
<evidence type="ECO:0000256" key="3">
    <source>
        <dbReference type="ARBA" id="ARBA00022603"/>
    </source>
</evidence>
<dbReference type="GO" id="GO:0008270">
    <property type="term" value="F:zinc ion binding"/>
    <property type="evidence" value="ECO:0007669"/>
    <property type="project" value="UniProtKB-KW"/>
</dbReference>
<evidence type="ECO:0000256" key="9">
    <source>
        <dbReference type="ARBA" id="ARBA00022833"/>
    </source>
</evidence>
<feature type="domain" description="Post-SET" evidence="16">
    <location>
        <begin position="1323"/>
        <end position="1339"/>
    </location>
</feature>
<dbReference type="InterPro" id="IPR046341">
    <property type="entry name" value="SET_dom_sf"/>
</dbReference>
<dbReference type="CDD" id="cd19171">
    <property type="entry name" value="SET_KMT2C_2D"/>
    <property type="match status" value="1"/>
</dbReference>
<dbReference type="PROSITE" id="PS51543">
    <property type="entry name" value="FYRC"/>
    <property type="match status" value="1"/>
</dbReference>
<dbReference type="SMART" id="SM00541">
    <property type="entry name" value="FYRN"/>
    <property type="match status" value="1"/>
</dbReference>
<dbReference type="Pfam" id="PF00856">
    <property type="entry name" value="SET"/>
    <property type="match status" value="1"/>
</dbReference>
<dbReference type="PROSITE" id="PS51805">
    <property type="entry name" value="EPHD"/>
    <property type="match status" value="1"/>
</dbReference>
<keyword evidence="2" id="KW-0597">Phosphoprotein</keyword>
<keyword evidence="8" id="KW-0863">Zinc-finger</keyword>
<protein>
    <recommendedName>
        <fullName evidence="21">Histone-lysine N-methyltransferase</fullName>
    </recommendedName>
</protein>
<evidence type="ECO:0000256" key="4">
    <source>
        <dbReference type="ARBA" id="ARBA00022679"/>
    </source>
</evidence>
<keyword evidence="12" id="KW-0804">Transcription</keyword>
<dbReference type="Pfam" id="PF05965">
    <property type="entry name" value="FYRC"/>
    <property type="match status" value="1"/>
</dbReference>
<keyword evidence="6" id="KW-0479">Metal-binding</keyword>
<sequence>MNDSTLTNLDGIPDYRRVNTLVDTHIYNTSMIHTTNIDNTSKSMKIIVQNPFEDPLNTVKYHHDSSLQHNLTVAPSIHQTSDDLSISTNSLSNNNNNNNISISRNIIQQQNSSNQHSVRFNQELLHNFGINIPTSRQSEIREHSLSSSLIPLPSSLSNNLGINNLQHMNQASVTPTMIGTHPIHQSPLNNNYIFSQTNFDNHHQHHHHKSTGIYINNSQSIIGKFNQQIQSSNGISPSILNYPTMIQTQQIMQPRMIHPNTYRLSSQVIMPQQSSIIYDPNIIYQTNGQQSHHLSSDDNNLKPLLQINSQINSQSELKLQATSNSNEHSQMNISNLTSTIHTDKIPKSRNKRKANDLNTSFEDDIPTKSRKRKKKGIGLTEKFVEHSLQQLRDLPMLTPIEPMIDNTDELLLPFKFSNKKLRNQGEFGNIFIENINDYYRPNRQILSKSFTNSLSTLDRHYRICSNLLDQPPNLPSPPLIMNSSEKLFELTKEQNDLCNDESIISTSTLADDDNFINDIQTENIHLLKTLSSSSSSYDKNLRLLSPILLSNENELSTNMNQFNETTVKQSADDNKFEKNDRPIVEGIDKVSVTLTLTTEAANNVQSVIAAVADLLKIAYPSTFDIHQTLNNKNCICSTTINNSNTNNFASQSSYTQISSLNHSTSIYKIGRETNVSIQSLIDMQSKICRYCSQNLITENLFKKRLNELPPNLRELTSNSEPFICFCNEQCYNLYITNIHQQPTISTNIKNEPIDALSSLSIKSSSLKHQEENPNQLNNNKRWKRWNSNLSMKTIIQPSNTDEIDQLITNIKIPLSLHAKQDKRICIFCNGIGDMTNNGPGRLLNFDIGQWCHLNCALWSSEVYETVSGALMCVEQAFQRSINMDCIICKEKGASLKCFYQRCTNTYHLTCAIDNGCSFYKNKTIMCPTHASTIITGDQILEDKSVLRKVWIDRDEIKQIQNYMNEEHDDKTYILRVGSLVLHNVGQLLPHQLQSSAFHNRNFVYPVGYTITRFYWSMHNPNRRCAYICSIIDIDNKPMFRIRVQENENKQVEEFLESSAKSVWYKIIHEIDLLRQKHGLVKMFPGFVKGEDLYGLTEPHIIRLIESLPGVEMLQNYAFKYGRLQLFDMPLTVNPTGCARSEPKLQTHFRRHVQTLTNSHSTRNGLSRTLYGIETHQIPYGKHFVHSKSTQYRKLKTEWRQIVYLAKSRIQGLGLFAARDLEKHTMIIEYIGELIRNEVANKREKLYEQQNRGIYMFRLDDDYVIDATMSGCLARYINHSCEPNAITEVVPIEKDNKIIIITNRRILKGEEIMYDYKFNFEDDSKIPCLCGAVNCRKWMN</sequence>
<evidence type="ECO:0000313" key="18">
    <source>
        <dbReference type="EMBL" id="CAF0971733.1"/>
    </source>
</evidence>
<dbReference type="InterPro" id="IPR013083">
    <property type="entry name" value="Znf_RING/FYVE/PHD"/>
</dbReference>
<dbReference type="Gene3D" id="2.170.270.10">
    <property type="entry name" value="SET domain"/>
    <property type="match status" value="1"/>
</dbReference>
<reference evidence="19" key="1">
    <citation type="submission" date="2021-02" db="EMBL/GenBank/DDBJ databases">
        <authorList>
            <person name="Nowell W R."/>
        </authorList>
    </citation>
    <scope>NUCLEOTIDE SEQUENCE</scope>
</reference>
<dbReference type="GO" id="GO:0042800">
    <property type="term" value="F:histone H3K4 methyltransferase activity"/>
    <property type="evidence" value="ECO:0007669"/>
    <property type="project" value="TreeGrafter"/>
</dbReference>
<evidence type="ECO:0000259" key="15">
    <source>
        <dbReference type="PROSITE" id="PS50280"/>
    </source>
</evidence>
<comment type="subcellular location">
    <subcellularLocation>
        <location evidence="1">Nucleus</location>
    </subcellularLocation>
</comment>
<evidence type="ECO:0000256" key="6">
    <source>
        <dbReference type="ARBA" id="ARBA00022723"/>
    </source>
</evidence>
<evidence type="ECO:0000256" key="8">
    <source>
        <dbReference type="ARBA" id="ARBA00022771"/>
    </source>
</evidence>
<evidence type="ECO:0000256" key="11">
    <source>
        <dbReference type="ARBA" id="ARBA00023015"/>
    </source>
</evidence>
<keyword evidence="11" id="KW-0805">Transcription regulation</keyword>
<name>A0A818VGS0_9BILA</name>
<organism evidence="19 20">
    <name type="scientific">Rotaria sordida</name>
    <dbReference type="NCBI Taxonomy" id="392033"/>
    <lineage>
        <taxon>Eukaryota</taxon>
        <taxon>Metazoa</taxon>
        <taxon>Spiralia</taxon>
        <taxon>Gnathifera</taxon>
        <taxon>Rotifera</taxon>
        <taxon>Eurotatoria</taxon>
        <taxon>Bdelloidea</taxon>
        <taxon>Philodinida</taxon>
        <taxon>Philodinidae</taxon>
        <taxon>Rotaria</taxon>
    </lineage>
</organism>
<dbReference type="EMBL" id="CAJOBD010000686">
    <property type="protein sequence ID" value="CAF3706130.1"/>
    <property type="molecule type" value="Genomic_DNA"/>
</dbReference>